<keyword evidence="2" id="KW-1185">Reference proteome</keyword>
<dbReference type="AlphaFoldDB" id="A0A0P1IJL0"/>
<dbReference type="OrthoDB" id="9802640at2"/>
<evidence type="ECO:0000313" key="1">
    <source>
        <dbReference type="EMBL" id="CUK16849.1"/>
    </source>
</evidence>
<proteinExistence type="predicted"/>
<reference evidence="2" key="1">
    <citation type="submission" date="2015-09" db="EMBL/GenBank/DDBJ databases">
        <authorList>
            <person name="Rodrigo-Torres L."/>
            <person name="Arahal D.R."/>
        </authorList>
    </citation>
    <scope>NUCLEOTIDE SEQUENCE [LARGE SCALE GENOMIC DNA]</scope>
    <source>
        <strain evidence="2">CECT 5091</strain>
    </source>
</reference>
<organism evidence="1 2">
    <name type="scientific">Ruegeria denitrificans</name>
    <dbReference type="NCBI Taxonomy" id="1715692"/>
    <lineage>
        <taxon>Bacteria</taxon>
        <taxon>Pseudomonadati</taxon>
        <taxon>Pseudomonadota</taxon>
        <taxon>Alphaproteobacteria</taxon>
        <taxon>Rhodobacterales</taxon>
        <taxon>Roseobacteraceae</taxon>
        <taxon>Ruegeria</taxon>
    </lineage>
</organism>
<dbReference type="EMBL" id="CYUD01000016">
    <property type="protein sequence ID" value="CUK16849.1"/>
    <property type="molecule type" value="Genomic_DNA"/>
</dbReference>
<evidence type="ECO:0000313" key="2">
    <source>
        <dbReference type="Proteomes" id="UP000051260"/>
    </source>
</evidence>
<dbReference type="Proteomes" id="UP000051260">
    <property type="component" value="Unassembled WGS sequence"/>
</dbReference>
<name>A0A0P1IJL0_9RHOB</name>
<gene>
    <name evidence="1" type="ORF">RUE5091_04048</name>
</gene>
<dbReference type="RefSeq" id="WP_058283673.1">
    <property type="nucleotide sequence ID" value="NZ_CYUD01000016.1"/>
</dbReference>
<accession>A0A0P1IJL0</accession>
<sequence length="196" mass="20891">MDSYPSWIADRAFGGAGVAAAPNLFTAKDNWPDGPSAPGAMEAVSSLIEGGIKTNDGIVRLVFLVGGAGNGKSFMASRVVQETGAQNMDGQTTFARRSYRYEVSGSQRFRIINDATIPTEDQEQSTLCTEISSALSLSEHILVWVALTGRICVWVVSSSFSQQPVSNTKANSQTDSLIISPSRAARVPLFVSVKLV</sequence>
<protein>
    <submittedName>
        <fullName evidence="1">Uncharacterized protein</fullName>
    </submittedName>
</protein>